<evidence type="ECO:0000256" key="2">
    <source>
        <dbReference type="PIRSR" id="PIRSR000097-1"/>
    </source>
</evidence>
<dbReference type="PROSITE" id="PS00062">
    <property type="entry name" value="ALDOKETO_REDUCTASE_2"/>
    <property type="match status" value="1"/>
</dbReference>
<name>A0AAV1IEP1_9CHLO</name>
<organism evidence="6 7">
    <name type="scientific">Coccomyxa viridis</name>
    <dbReference type="NCBI Taxonomy" id="1274662"/>
    <lineage>
        <taxon>Eukaryota</taxon>
        <taxon>Viridiplantae</taxon>
        <taxon>Chlorophyta</taxon>
        <taxon>core chlorophytes</taxon>
        <taxon>Trebouxiophyceae</taxon>
        <taxon>Trebouxiophyceae incertae sedis</taxon>
        <taxon>Coccomyxaceae</taxon>
        <taxon>Coccomyxa</taxon>
    </lineage>
</organism>
<feature type="site" description="Lowers pKa of active site Tyr" evidence="4">
    <location>
        <position position="90"/>
    </location>
</feature>
<gene>
    <name evidence="6" type="ORF">CVIRNUC_007664</name>
</gene>
<evidence type="ECO:0000256" key="1">
    <source>
        <dbReference type="ARBA" id="ARBA00023002"/>
    </source>
</evidence>
<evidence type="ECO:0000313" key="6">
    <source>
        <dbReference type="EMBL" id="CAK0784460.1"/>
    </source>
</evidence>
<feature type="domain" description="NADP-dependent oxidoreductase" evidence="5">
    <location>
        <begin position="28"/>
        <end position="293"/>
    </location>
</feature>
<dbReference type="GO" id="GO:0016616">
    <property type="term" value="F:oxidoreductase activity, acting on the CH-OH group of donors, NAD or NADP as acceptor"/>
    <property type="evidence" value="ECO:0007669"/>
    <property type="project" value="UniProtKB-ARBA"/>
</dbReference>
<dbReference type="Proteomes" id="UP001314263">
    <property type="component" value="Unassembled WGS sequence"/>
</dbReference>
<dbReference type="InterPro" id="IPR036812">
    <property type="entry name" value="NAD(P)_OxRdtase_dom_sf"/>
</dbReference>
<protein>
    <recommendedName>
        <fullName evidence="5">NADP-dependent oxidoreductase domain-containing protein</fullName>
    </recommendedName>
</protein>
<evidence type="ECO:0000256" key="4">
    <source>
        <dbReference type="PIRSR" id="PIRSR000097-3"/>
    </source>
</evidence>
<dbReference type="EMBL" id="CAUYUE010000010">
    <property type="protein sequence ID" value="CAK0784460.1"/>
    <property type="molecule type" value="Genomic_DNA"/>
</dbReference>
<sequence>MTDNESMKALPDKQPKFKLNNGQEIPALALGTWKAEAGEVERAVENAVRLGIRHIDTAEMYGNQDEIGNALAKLMKEGVVKREDVWITSKLHNKSHARVREACQETLKQLRADYLDAYLMHWPISTDDKLNPIEGPPIEDTYHEMEALVDAGMVRSIGVSNFSVKKLRALLKEVRIKPQIQQIEGHIYFRNEYNMHYCSVHGIHVTSYSPFGSPDSASMSGRRVNIAYPLHDPMVVGIAEKLKKHPAQVLLRWHTQRGSSTAFKAATPEHIQSNLEALAFELPPEDMRALTTIAYTMRFVDGEKWWVREDGPIKTLTDLWDGEELTGWPPGVSTYSWLSSDKI</sequence>
<reference evidence="6 7" key="1">
    <citation type="submission" date="2023-10" db="EMBL/GenBank/DDBJ databases">
        <authorList>
            <person name="Maclean D."/>
            <person name="Macfadyen A."/>
        </authorList>
    </citation>
    <scope>NUCLEOTIDE SEQUENCE [LARGE SCALE GENOMIC DNA]</scope>
</reference>
<dbReference type="PANTHER" id="PTHR11732">
    <property type="entry name" value="ALDO/KETO REDUCTASE"/>
    <property type="match status" value="1"/>
</dbReference>
<dbReference type="Pfam" id="PF00248">
    <property type="entry name" value="Aldo_ket_red"/>
    <property type="match status" value="1"/>
</dbReference>
<dbReference type="InterPro" id="IPR023210">
    <property type="entry name" value="NADP_OxRdtase_dom"/>
</dbReference>
<dbReference type="SUPFAM" id="SSF51430">
    <property type="entry name" value="NAD(P)-linked oxidoreductase"/>
    <property type="match status" value="1"/>
</dbReference>
<dbReference type="FunFam" id="3.20.20.100:FF:000002">
    <property type="entry name" value="2,5-diketo-D-gluconic acid reductase A"/>
    <property type="match status" value="1"/>
</dbReference>
<dbReference type="InterPro" id="IPR020471">
    <property type="entry name" value="AKR"/>
</dbReference>
<feature type="binding site" evidence="3">
    <location>
        <position position="121"/>
    </location>
    <ligand>
        <name>substrate</name>
    </ligand>
</feature>
<dbReference type="PRINTS" id="PR00069">
    <property type="entry name" value="ALDKETRDTASE"/>
</dbReference>
<feature type="active site" description="Proton donor" evidence="2">
    <location>
        <position position="61"/>
    </location>
</feature>
<comment type="caution">
    <text evidence="6">The sequence shown here is derived from an EMBL/GenBank/DDBJ whole genome shotgun (WGS) entry which is preliminary data.</text>
</comment>
<evidence type="ECO:0000259" key="5">
    <source>
        <dbReference type="Pfam" id="PF00248"/>
    </source>
</evidence>
<dbReference type="Gene3D" id="3.20.20.100">
    <property type="entry name" value="NADP-dependent oxidoreductase domain"/>
    <property type="match status" value="1"/>
</dbReference>
<accession>A0AAV1IEP1</accession>
<dbReference type="AlphaFoldDB" id="A0AAV1IEP1"/>
<evidence type="ECO:0000256" key="3">
    <source>
        <dbReference type="PIRSR" id="PIRSR000097-2"/>
    </source>
</evidence>
<dbReference type="PIRSF" id="PIRSF000097">
    <property type="entry name" value="AKR"/>
    <property type="match status" value="1"/>
</dbReference>
<keyword evidence="7" id="KW-1185">Reference proteome</keyword>
<keyword evidence="1" id="KW-0560">Oxidoreductase</keyword>
<evidence type="ECO:0000313" key="7">
    <source>
        <dbReference type="Proteomes" id="UP001314263"/>
    </source>
</evidence>
<dbReference type="InterPro" id="IPR018170">
    <property type="entry name" value="Aldo/ket_reductase_CS"/>
</dbReference>
<proteinExistence type="predicted"/>